<proteinExistence type="predicted"/>
<dbReference type="KEGG" id="pco:PHACADRAFT_257176"/>
<feature type="compositionally biased region" description="Basic and acidic residues" evidence="1">
    <location>
        <begin position="353"/>
        <end position="372"/>
    </location>
</feature>
<dbReference type="InParanoid" id="K5WAT6"/>
<evidence type="ECO:0000313" key="2">
    <source>
        <dbReference type="EMBL" id="EKM56104.1"/>
    </source>
</evidence>
<dbReference type="GeneID" id="18916778"/>
<dbReference type="RefSeq" id="XP_007396402.1">
    <property type="nucleotide sequence ID" value="XM_007396340.1"/>
</dbReference>
<gene>
    <name evidence="2" type="ORF">PHACADRAFT_257176</name>
</gene>
<feature type="compositionally biased region" description="Low complexity" evidence="1">
    <location>
        <begin position="423"/>
        <end position="433"/>
    </location>
</feature>
<dbReference type="EMBL" id="JH930472">
    <property type="protein sequence ID" value="EKM56104.1"/>
    <property type="molecule type" value="Genomic_DNA"/>
</dbReference>
<feature type="compositionally biased region" description="Polar residues" evidence="1">
    <location>
        <begin position="246"/>
        <end position="257"/>
    </location>
</feature>
<evidence type="ECO:0000256" key="1">
    <source>
        <dbReference type="SAM" id="MobiDB-lite"/>
    </source>
</evidence>
<dbReference type="HOGENOM" id="CLU_615540_0_0_1"/>
<name>K5WAT6_PHACS</name>
<organism evidence="2 3">
    <name type="scientific">Phanerochaete carnosa (strain HHB-10118-sp)</name>
    <name type="common">White-rot fungus</name>
    <name type="synonym">Peniophora carnosa</name>
    <dbReference type="NCBI Taxonomy" id="650164"/>
    <lineage>
        <taxon>Eukaryota</taxon>
        <taxon>Fungi</taxon>
        <taxon>Dikarya</taxon>
        <taxon>Basidiomycota</taxon>
        <taxon>Agaricomycotina</taxon>
        <taxon>Agaricomycetes</taxon>
        <taxon>Polyporales</taxon>
        <taxon>Phanerochaetaceae</taxon>
        <taxon>Phanerochaete</taxon>
    </lineage>
</organism>
<evidence type="ECO:0000313" key="3">
    <source>
        <dbReference type="Proteomes" id="UP000008370"/>
    </source>
</evidence>
<dbReference type="AlphaFoldDB" id="K5WAT6"/>
<feature type="compositionally biased region" description="Basic and acidic residues" evidence="1">
    <location>
        <begin position="395"/>
        <end position="405"/>
    </location>
</feature>
<feature type="compositionally biased region" description="Polar residues" evidence="1">
    <location>
        <begin position="108"/>
        <end position="123"/>
    </location>
</feature>
<feature type="compositionally biased region" description="Basic and acidic residues" evidence="1">
    <location>
        <begin position="150"/>
        <end position="162"/>
    </location>
</feature>
<feature type="region of interest" description="Disordered" evidence="1">
    <location>
        <begin position="1"/>
        <end position="32"/>
    </location>
</feature>
<keyword evidence="3" id="KW-1185">Reference proteome</keyword>
<feature type="region of interest" description="Disordered" evidence="1">
    <location>
        <begin position="353"/>
        <end position="445"/>
    </location>
</feature>
<feature type="region of interest" description="Disordered" evidence="1">
    <location>
        <begin position="56"/>
        <end position="276"/>
    </location>
</feature>
<protein>
    <submittedName>
        <fullName evidence="2">Uncharacterized protein</fullName>
    </submittedName>
</protein>
<sequence length="445" mass="49488">MTTVLRKRTRDDFFEDLESEAQTSTPPRPVKRRALHVIEEGKFGTTTLREINKPGTVFRNGRRRSGVDELPSAAAVQAASKVKEPEKGSEQWPPKWEKRKGKEPVSGPRTSASPVKTGESSKALTLAAQEVTKEGEGEEEEEFYPFFEPSPEREAAGQDVAREAPAASTDDGFDKEELFAPSPVKRASYRNMPPPSPPQAGPSMTTSKSPAKTLFRPQFSTKGKEPAHESTLPVPNPSPVRRHTFHNNTLASTSHGSHSSRHNVRPRYSLPTTHTASPLPEVAIDGVVITPEDHRLVLEAGVETIMRQLAANTGFGPDVVRTAWRLTRRFSLAEEWLRRMCVVLAENADDVTREVVGESGGEDHVDQPREQDDAPMESEVYYPPEHSRAWLLEQSRVEEGMQNHDEEQEQIPPAPAGPEPRASRALNSRANRAQMIRDKTRRRGS</sequence>
<reference evidence="2 3" key="1">
    <citation type="journal article" date="2012" name="BMC Genomics">
        <title>Comparative genomics of the white-rot fungi, Phanerochaete carnosa and P. chrysosporium, to elucidate the genetic basis of the distinct wood types they colonize.</title>
        <authorList>
            <person name="Suzuki H."/>
            <person name="MacDonald J."/>
            <person name="Syed K."/>
            <person name="Salamov A."/>
            <person name="Hori C."/>
            <person name="Aerts A."/>
            <person name="Henrissat B."/>
            <person name="Wiebenga A."/>
            <person name="vanKuyk P.A."/>
            <person name="Barry K."/>
            <person name="Lindquist E."/>
            <person name="LaButti K."/>
            <person name="Lapidus A."/>
            <person name="Lucas S."/>
            <person name="Coutinho P."/>
            <person name="Gong Y."/>
            <person name="Samejima M."/>
            <person name="Mahadevan R."/>
            <person name="Abou-Zaid M."/>
            <person name="de Vries R.P."/>
            <person name="Igarashi K."/>
            <person name="Yadav J.S."/>
            <person name="Grigoriev I.V."/>
            <person name="Master E.R."/>
        </authorList>
    </citation>
    <scope>NUCLEOTIDE SEQUENCE [LARGE SCALE GENOMIC DNA]</scope>
    <source>
        <strain evidence="2 3">HHB-10118-sp</strain>
    </source>
</reference>
<dbReference type="Proteomes" id="UP000008370">
    <property type="component" value="Unassembled WGS sequence"/>
</dbReference>
<accession>K5WAT6</accession>